<feature type="domain" description="Thymidylate kinase-like" evidence="1">
    <location>
        <begin position="18"/>
        <end position="206"/>
    </location>
</feature>
<dbReference type="Gene3D" id="3.40.50.300">
    <property type="entry name" value="P-loop containing nucleotide triphosphate hydrolases"/>
    <property type="match status" value="1"/>
</dbReference>
<gene>
    <name evidence="2" type="ORF">Afe05nite_60840</name>
</gene>
<dbReference type="InterPro" id="IPR027417">
    <property type="entry name" value="P-loop_NTPase"/>
</dbReference>
<organism evidence="2 3">
    <name type="scientific">Paractinoplanes ferrugineus</name>
    <dbReference type="NCBI Taxonomy" id="113564"/>
    <lineage>
        <taxon>Bacteria</taxon>
        <taxon>Bacillati</taxon>
        <taxon>Actinomycetota</taxon>
        <taxon>Actinomycetes</taxon>
        <taxon>Micromonosporales</taxon>
        <taxon>Micromonosporaceae</taxon>
        <taxon>Paractinoplanes</taxon>
    </lineage>
</organism>
<dbReference type="Pfam" id="PF02223">
    <property type="entry name" value="Thymidylate_kin"/>
    <property type="match status" value="1"/>
</dbReference>
<evidence type="ECO:0000259" key="1">
    <source>
        <dbReference type="Pfam" id="PF02223"/>
    </source>
</evidence>
<comment type="caution">
    <text evidence="2">The sequence shown here is derived from an EMBL/GenBank/DDBJ whole genome shotgun (WGS) entry which is preliminary data.</text>
</comment>
<protein>
    <recommendedName>
        <fullName evidence="1">Thymidylate kinase-like domain-containing protein</fullName>
    </recommendedName>
</protein>
<evidence type="ECO:0000313" key="2">
    <source>
        <dbReference type="EMBL" id="GIE14244.1"/>
    </source>
</evidence>
<dbReference type="EMBL" id="BOMM01000052">
    <property type="protein sequence ID" value="GIE14244.1"/>
    <property type="molecule type" value="Genomic_DNA"/>
</dbReference>
<reference evidence="2" key="1">
    <citation type="submission" date="2021-01" db="EMBL/GenBank/DDBJ databases">
        <title>Whole genome shotgun sequence of Actinoplanes ferrugineus NBRC 15555.</title>
        <authorList>
            <person name="Komaki H."/>
            <person name="Tamura T."/>
        </authorList>
    </citation>
    <scope>NUCLEOTIDE SEQUENCE</scope>
    <source>
        <strain evidence="2">NBRC 15555</strain>
    </source>
</reference>
<dbReference type="Proteomes" id="UP000598174">
    <property type="component" value="Unassembled WGS sequence"/>
</dbReference>
<name>A0A919J7V1_9ACTN</name>
<dbReference type="RefSeq" id="WP_203820649.1">
    <property type="nucleotide sequence ID" value="NZ_BAAABP010000015.1"/>
</dbReference>
<dbReference type="AlphaFoldDB" id="A0A919J7V1"/>
<sequence length="256" mass="27570">MTPVLEHPCCTRGPLISIEGVTGVGKTYLTRRALELLDSKLLLLDEFSARTTMHSDLGAALLRCLRDASAGDPFLRGGAPMAEALILMAIKRHDLDSVVPDLARGHAVLEGRGVDSTAVCQAALLHPDDPDAALATATALLDLAGSYRPLPDRTILVTDDANRAIERAQQRDRCIFTDEQSTFMRAVSTLFERVAASDPARYRVVDRRTVGEHEAAGLIEGWVRSAGADLGCVREPWQDPPAPCMYCGLPSKAVVA</sequence>
<dbReference type="InterPro" id="IPR039430">
    <property type="entry name" value="Thymidylate_kin-like_dom"/>
</dbReference>
<evidence type="ECO:0000313" key="3">
    <source>
        <dbReference type="Proteomes" id="UP000598174"/>
    </source>
</evidence>
<keyword evidence="3" id="KW-1185">Reference proteome</keyword>
<accession>A0A919J7V1</accession>
<proteinExistence type="predicted"/>
<dbReference type="SUPFAM" id="SSF52540">
    <property type="entry name" value="P-loop containing nucleoside triphosphate hydrolases"/>
    <property type="match status" value="1"/>
</dbReference>